<evidence type="ECO:0000313" key="1">
    <source>
        <dbReference type="EMBL" id="GGI92533.1"/>
    </source>
</evidence>
<protein>
    <submittedName>
        <fullName evidence="1">Uncharacterized protein</fullName>
    </submittedName>
</protein>
<keyword evidence="2" id="KW-1185">Reference proteome</keyword>
<name>A0ABQ2CJJ0_9MICC</name>
<proteinExistence type="predicted"/>
<reference evidence="2" key="1">
    <citation type="journal article" date="2019" name="Int. J. Syst. Evol. Microbiol.">
        <title>The Global Catalogue of Microorganisms (GCM) 10K type strain sequencing project: providing services to taxonomists for standard genome sequencing and annotation.</title>
        <authorList>
            <consortium name="The Broad Institute Genomics Platform"/>
            <consortium name="The Broad Institute Genome Sequencing Center for Infectious Disease"/>
            <person name="Wu L."/>
            <person name="Ma J."/>
        </authorList>
    </citation>
    <scope>NUCLEOTIDE SEQUENCE [LARGE SCALE GENOMIC DNA]</scope>
    <source>
        <strain evidence="2">CGMCC 1.3601</strain>
    </source>
</reference>
<gene>
    <name evidence="1" type="ORF">GCM10007175_32400</name>
</gene>
<accession>A0ABQ2CJJ0</accession>
<dbReference type="Proteomes" id="UP000658754">
    <property type="component" value="Unassembled WGS sequence"/>
</dbReference>
<organism evidence="1 2">
    <name type="scientific">Pseudarthrobacter scleromae</name>
    <dbReference type="NCBI Taxonomy" id="158897"/>
    <lineage>
        <taxon>Bacteria</taxon>
        <taxon>Bacillati</taxon>
        <taxon>Actinomycetota</taxon>
        <taxon>Actinomycetes</taxon>
        <taxon>Micrococcales</taxon>
        <taxon>Micrococcaceae</taxon>
        <taxon>Pseudarthrobacter</taxon>
    </lineage>
</organism>
<comment type="caution">
    <text evidence="1">The sequence shown here is derived from an EMBL/GenBank/DDBJ whole genome shotgun (WGS) entry which is preliminary data.</text>
</comment>
<sequence length="72" mass="7570">MAGAWIPGADTAGDSEAVMPPFCQLNLPQRPRQPVPAVAADRPWSLFGHNLQEEPPGTFAGGAGCLVWQGDI</sequence>
<evidence type="ECO:0000313" key="2">
    <source>
        <dbReference type="Proteomes" id="UP000658754"/>
    </source>
</evidence>
<dbReference type="EMBL" id="BMKV01000006">
    <property type="protein sequence ID" value="GGI92533.1"/>
    <property type="molecule type" value="Genomic_DNA"/>
</dbReference>